<evidence type="ECO:0008006" key="8">
    <source>
        <dbReference type="Google" id="ProtNLM"/>
    </source>
</evidence>
<dbReference type="Proteomes" id="UP000663873">
    <property type="component" value="Unassembled WGS sequence"/>
</dbReference>
<evidence type="ECO:0000256" key="1">
    <source>
        <dbReference type="SAM" id="MobiDB-lite"/>
    </source>
</evidence>
<dbReference type="Proteomes" id="UP000663851">
    <property type="component" value="Unassembled WGS sequence"/>
</dbReference>
<evidence type="ECO:0000313" key="7">
    <source>
        <dbReference type="Proteomes" id="UP000663873"/>
    </source>
</evidence>
<evidence type="ECO:0000313" key="3">
    <source>
        <dbReference type="EMBL" id="CAF3478451.1"/>
    </source>
</evidence>
<accession>A0A817SXI7</accession>
<keyword evidence="7" id="KW-1185">Reference proteome</keyword>
<dbReference type="Proteomes" id="UP000663825">
    <property type="component" value="Unassembled WGS sequence"/>
</dbReference>
<dbReference type="EMBL" id="CAJNYD010003111">
    <property type="protein sequence ID" value="CAF3478451.1"/>
    <property type="molecule type" value="Genomic_DNA"/>
</dbReference>
<evidence type="ECO:0000313" key="2">
    <source>
        <dbReference type="EMBL" id="CAF3303902.1"/>
    </source>
</evidence>
<dbReference type="NCBIfam" id="TIGR03696">
    <property type="entry name" value="Rhs_assc_core"/>
    <property type="match status" value="1"/>
</dbReference>
<dbReference type="Gene3D" id="2.180.10.10">
    <property type="entry name" value="RHS repeat-associated core"/>
    <property type="match status" value="1"/>
</dbReference>
<feature type="compositionally biased region" description="Basic and acidic residues" evidence="1">
    <location>
        <begin position="264"/>
        <end position="285"/>
    </location>
</feature>
<dbReference type="OrthoDB" id="442731at2759"/>
<dbReference type="EMBL" id="CAJOBO010003771">
    <property type="protein sequence ID" value="CAF4502840.1"/>
    <property type="molecule type" value="Genomic_DNA"/>
</dbReference>
<reference evidence="2" key="1">
    <citation type="submission" date="2021-02" db="EMBL/GenBank/DDBJ databases">
        <authorList>
            <person name="Nowell W R."/>
        </authorList>
    </citation>
    <scope>NUCLEOTIDE SEQUENCE</scope>
</reference>
<feature type="compositionally biased region" description="Low complexity" evidence="1">
    <location>
        <begin position="286"/>
        <end position="295"/>
    </location>
</feature>
<dbReference type="InterPro" id="IPR022385">
    <property type="entry name" value="Rhs_assc_core"/>
</dbReference>
<evidence type="ECO:0000313" key="5">
    <source>
        <dbReference type="EMBL" id="CAF4502840.1"/>
    </source>
</evidence>
<dbReference type="EMBL" id="CAJNXB010003261">
    <property type="protein sequence ID" value="CAF3303902.1"/>
    <property type="molecule type" value="Genomic_DNA"/>
</dbReference>
<dbReference type="EMBL" id="CAJOBP010004399">
    <property type="protein sequence ID" value="CAF4439056.1"/>
    <property type="molecule type" value="Genomic_DNA"/>
</dbReference>
<protein>
    <recommendedName>
        <fullName evidence="8">RHS repeat-associated core domain-containing protein</fullName>
    </recommendedName>
</protein>
<feature type="region of interest" description="Disordered" evidence="1">
    <location>
        <begin position="264"/>
        <end position="295"/>
    </location>
</feature>
<proteinExistence type="predicted"/>
<gene>
    <name evidence="5" type="ORF">HFQ381_LOCUS27899</name>
    <name evidence="3" type="ORF">LUA448_LOCUS23864</name>
    <name evidence="2" type="ORF">TIS948_LOCUS18605</name>
    <name evidence="4" type="ORF">UJA718_LOCUS21943</name>
</gene>
<name>A0A817SXI7_9BILA</name>
<evidence type="ECO:0000313" key="4">
    <source>
        <dbReference type="EMBL" id="CAF4439056.1"/>
    </source>
</evidence>
<dbReference type="AlphaFoldDB" id="A0A817SXI7"/>
<evidence type="ECO:0000313" key="6">
    <source>
        <dbReference type="Proteomes" id="UP000663825"/>
    </source>
</evidence>
<sequence length="322" mass="36069">MGLANPPSHPITDRKTLTGNSFSPVTLTATDYYAFGAPIAERSFNASGYRYGFNGKEKVDEIYGSGNMIDLGARELDTRVGRTPTMDKKAQEYPNISPYSFVLNNPILLIDPDGKDVKLYHITGSNDNGKMVYTKDEVSQKTESVLRDIIKTHSGLNFLSQFAKKGQTIGGYTFKADGVNSKHDLNIYDYSYENETNTGTNTRGLFGATSEAKQNKIVFELSLFSRYADKEEVGETYTHETQLHGKKIVENVIKEYNTNGSIGAKKEIDRERDANPNGNKEHDALNNKNKNNVGVRNYNQQAKELINVDKKYEKTFKNAPKQ</sequence>
<organism evidence="2 6">
    <name type="scientific">Rotaria socialis</name>
    <dbReference type="NCBI Taxonomy" id="392032"/>
    <lineage>
        <taxon>Eukaryota</taxon>
        <taxon>Metazoa</taxon>
        <taxon>Spiralia</taxon>
        <taxon>Gnathifera</taxon>
        <taxon>Rotifera</taxon>
        <taxon>Eurotatoria</taxon>
        <taxon>Bdelloidea</taxon>
        <taxon>Philodinida</taxon>
        <taxon>Philodinidae</taxon>
        <taxon>Rotaria</taxon>
    </lineage>
</organism>
<dbReference type="Proteomes" id="UP000663833">
    <property type="component" value="Unassembled WGS sequence"/>
</dbReference>
<comment type="caution">
    <text evidence="2">The sequence shown here is derived from an EMBL/GenBank/DDBJ whole genome shotgun (WGS) entry which is preliminary data.</text>
</comment>